<name>A0ABR0E3A3_ZASCE</name>
<evidence type="ECO:0000313" key="2">
    <source>
        <dbReference type="EMBL" id="KAK4495904.1"/>
    </source>
</evidence>
<accession>A0ABR0E3A3</accession>
<comment type="caution">
    <text evidence="2">The sequence shown here is derived from an EMBL/GenBank/DDBJ whole genome shotgun (WGS) entry which is preliminary data.</text>
</comment>
<sequence>MANSMPFIISSVGEYGDDAKNRQLVRRHVMLGKNKGKKRPKRGCRFQPDHEPDADHPHLDKVPPKLGTDLSFIDFADTVELSLIGDILKFSRIAKQTFFPLEPCIAFDKKLKFQQSFVPLTHDALYLNAMVFSTQSWFCKGTGREIDKRVSYHLVKSISLLRDRLMDGGQATTSNTTINAVVMLAGQALLMGEAKTAREHVFGLRRLVEMRGGFGRLKGNVKLVMEVVRMDLSLAMFTGTGPVLRETASTGIKLPEVKAEELLQLWLTMHNFTNLINNATSTCHKLPEELMLGTMTSVMYRLLTLKFEELSLNEAMRLGLLAFCSQAFLPWTSVKLPFDVFPDAYSAFLEAVTDARSIPSGMIMWLLTIGVIALYPPAGCRSERMLSLLRNIIVDSGVTSWGDMRKTLKEYLWLDLIFDDAAEDLWKRVIQVHE</sequence>
<evidence type="ECO:0000256" key="1">
    <source>
        <dbReference type="SAM" id="MobiDB-lite"/>
    </source>
</evidence>
<dbReference type="PANTHER" id="PTHR37540:SF5">
    <property type="entry name" value="TRANSCRIPTION FACTOR DOMAIN-CONTAINING PROTEIN"/>
    <property type="match status" value="1"/>
</dbReference>
<dbReference type="Proteomes" id="UP001305779">
    <property type="component" value="Unassembled WGS sequence"/>
</dbReference>
<organism evidence="2 3">
    <name type="scientific">Zasmidium cellare</name>
    <name type="common">Wine cellar mold</name>
    <name type="synonym">Racodium cellare</name>
    <dbReference type="NCBI Taxonomy" id="395010"/>
    <lineage>
        <taxon>Eukaryota</taxon>
        <taxon>Fungi</taxon>
        <taxon>Dikarya</taxon>
        <taxon>Ascomycota</taxon>
        <taxon>Pezizomycotina</taxon>
        <taxon>Dothideomycetes</taxon>
        <taxon>Dothideomycetidae</taxon>
        <taxon>Mycosphaerellales</taxon>
        <taxon>Mycosphaerellaceae</taxon>
        <taxon>Zasmidium</taxon>
    </lineage>
</organism>
<feature type="region of interest" description="Disordered" evidence="1">
    <location>
        <begin position="34"/>
        <end position="59"/>
    </location>
</feature>
<protein>
    <submittedName>
        <fullName evidence="2">Uncharacterized protein</fullName>
    </submittedName>
</protein>
<dbReference type="EMBL" id="JAXOVC010000011">
    <property type="protein sequence ID" value="KAK4495904.1"/>
    <property type="molecule type" value="Genomic_DNA"/>
</dbReference>
<evidence type="ECO:0000313" key="3">
    <source>
        <dbReference type="Proteomes" id="UP001305779"/>
    </source>
</evidence>
<proteinExistence type="predicted"/>
<keyword evidence="3" id="KW-1185">Reference proteome</keyword>
<dbReference type="PANTHER" id="PTHR37540">
    <property type="entry name" value="TRANSCRIPTION FACTOR (ACR-2), PUTATIVE-RELATED-RELATED"/>
    <property type="match status" value="1"/>
</dbReference>
<feature type="compositionally biased region" description="Basic residues" evidence="1">
    <location>
        <begin position="34"/>
        <end position="44"/>
    </location>
</feature>
<reference evidence="2 3" key="1">
    <citation type="journal article" date="2023" name="G3 (Bethesda)">
        <title>A chromosome-level genome assembly of Zasmidium syzygii isolated from banana leaves.</title>
        <authorList>
            <person name="van Westerhoven A.C."/>
            <person name="Mehrabi R."/>
            <person name="Talebi R."/>
            <person name="Steentjes M.B.F."/>
            <person name="Corcolon B."/>
            <person name="Chong P.A."/>
            <person name="Kema G.H.J."/>
            <person name="Seidl M.F."/>
        </authorList>
    </citation>
    <scope>NUCLEOTIDE SEQUENCE [LARGE SCALE GENOMIC DNA]</scope>
    <source>
        <strain evidence="2 3">P124</strain>
    </source>
</reference>
<feature type="compositionally biased region" description="Basic and acidic residues" evidence="1">
    <location>
        <begin position="47"/>
        <end position="59"/>
    </location>
</feature>
<gene>
    <name evidence="2" type="ORF">PRZ48_013172</name>
</gene>